<dbReference type="PANTHER" id="PTHR30290:SF10">
    <property type="entry name" value="PERIPLASMIC OLIGOPEPTIDE-BINDING PROTEIN-RELATED"/>
    <property type="match status" value="1"/>
</dbReference>
<dbReference type="SUPFAM" id="SSF53850">
    <property type="entry name" value="Periplasmic binding protein-like II"/>
    <property type="match status" value="1"/>
</dbReference>
<organism evidence="6 7">
    <name type="scientific">Methylophilus flavus</name>
    <dbReference type="NCBI Taxonomy" id="640084"/>
    <lineage>
        <taxon>Bacteria</taxon>
        <taxon>Pseudomonadati</taxon>
        <taxon>Pseudomonadota</taxon>
        <taxon>Betaproteobacteria</taxon>
        <taxon>Nitrosomonadales</taxon>
        <taxon>Methylophilaceae</taxon>
        <taxon>Methylophilus</taxon>
    </lineage>
</organism>
<dbReference type="Gene3D" id="3.40.190.10">
    <property type="entry name" value="Periplasmic binding protein-like II"/>
    <property type="match status" value="1"/>
</dbReference>
<comment type="similarity">
    <text evidence="2">Belongs to the bacterial solute-binding protein 5 family.</text>
</comment>
<feature type="domain" description="Solute-binding protein family 5" evidence="5">
    <location>
        <begin position="85"/>
        <end position="405"/>
    </location>
</feature>
<accession>A0ABW3P659</accession>
<keyword evidence="3" id="KW-0813">Transport</keyword>
<dbReference type="Gene3D" id="3.10.105.10">
    <property type="entry name" value="Dipeptide-binding Protein, Domain 3"/>
    <property type="match status" value="1"/>
</dbReference>
<comment type="caution">
    <text evidence="6">The sequence shown here is derived from an EMBL/GenBank/DDBJ whole genome shotgun (WGS) entry which is preliminary data.</text>
</comment>
<dbReference type="CDD" id="cd00995">
    <property type="entry name" value="PBP2_NikA_DppA_OppA_like"/>
    <property type="match status" value="1"/>
</dbReference>
<keyword evidence="4" id="KW-0732">Signal</keyword>
<gene>
    <name evidence="6" type="ORF">ACFQ2T_04405</name>
</gene>
<dbReference type="InterPro" id="IPR000914">
    <property type="entry name" value="SBP_5_dom"/>
</dbReference>
<keyword evidence="7" id="KW-1185">Reference proteome</keyword>
<evidence type="ECO:0000313" key="6">
    <source>
        <dbReference type="EMBL" id="MFD1121734.1"/>
    </source>
</evidence>
<dbReference type="Gene3D" id="3.90.76.10">
    <property type="entry name" value="Dipeptide-binding Protein, Domain 1"/>
    <property type="match status" value="1"/>
</dbReference>
<evidence type="ECO:0000256" key="1">
    <source>
        <dbReference type="ARBA" id="ARBA00004196"/>
    </source>
</evidence>
<evidence type="ECO:0000256" key="2">
    <source>
        <dbReference type="ARBA" id="ARBA00005695"/>
    </source>
</evidence>
<sequence length="496" mass="55464">MWNQLHCLKEPEVLLKSVAVWGVLGLALTISGCQPDREPRALVFAVAQAPVNLDPRFATDAASERINHLLYQRLVEFDAASREVPGLASWQMQDPQHYRFHLQQPAASFHDGKPLTAADVKATYESLLQLKNSPHTAEFKHIQRISTPDAQTIDFELSRPDPHFAARLIIGILPADKIAAGHDFGHAALGSGAFKLDRWDSELQLTRLNDGLKVRFSEVKDPNVRVLKLKRGEVDLIQGDLPPELVKYLQKQSNISVQAVVGANYSYLGLNVQAEFLRDVRVRRAIAHAIDTQAIIDKVMVSHSRQANAILPPEHYAGNKTLQAYGYQPALARQLLQSAGVKLPLTLIYKTSTDPQRVRLATILQAQMQAAGIDLQIKSLDWGTFFADVQKGNFQMSGLTWVGIKTPEIYSKVFGSDNRPPAGFNRGGYRDAALDMLLKNEDWPAATRRIHEQLPYIPLWYEGQFAAYQRSVKSYQPMPDGNWDGLTSIVFQPTQH</sequence>
<dbReference type="RefSeq" id="WP_379031037.1">
    <property type="nucleotide sequence ID" value="NZ_JBHTLN010000001.1"/>
</dbReference>
<comment type="subcellular location">
    <subcellularLocation>
        <location evidence="1">Cell envelope</location>
    </subcellularLocation>
</comment>
<evidence type="ECO:0000256" key="3">
    <source>
        <dbReference type="ARBA" id="ARBA00022448"/>
    </source>
</evidence>
<evidence type="ECO:0000259" key="5">
    <source>
        <dbReference type="Pfam" id="PF00496"/>
    </source>
</evidence>
<evidence type="ECO:0000313" key="7">
    <source>
        <dbReference type="Proteomes" id="UP001597206"/>
    </source>
</evidence>
<dbReference type="InterPro" id="IPR030678">
    <property type="entry name" value="Peptide/Ni-bd"/>
</dbReference>
<evidence type="ECO:0000256" key="4">
    <source>
        <dbReference type="ARBA" id="ARBA00022729"/>
    </source>
</evidence>
<reference evidence="7" key="1">
    <citation type="journal article" date="2019" name="Int. J. Syst. Evol. Microbiol.">
        <title>The Global Catalogue of Microorganisms (GCM) 10K type strain sequencing project: providing services to taxonomists for standard genome sequencing and annotation.</title>
        <authorList>
            <consortium name="The Broad Institute Genomics Platform"/>
            <consortium name="The Broad Institute Genome Sequencing Center for Infectious Disease"/>
            <person name="Wu L."/>
            <person name="Ma J."/>
        </authorList>
    </citation>
    <scope>NUCLEOTIDE SEQUENCE [LARGE SCALE GENOMIC DNA]</scope>
    <source>
        <strain evidence="7">CCUG 58411</strain>
    </source>
</reference>
<dbReference type="Pfam" id="PF00496">
    <property type="entry name" value="SBP_bac_5"/>
    <property type="match status" value="1"/>
</dbReference>
<proteinExistence type="inferred from homology"/>
<dbReference type="InterPro" id="IPR039424">
    <property type="entry name" value="SBP_5"/>
</dbReference>
<dbReference type="Proteomes" id="UP001597206">
    <property type="component" value="Unassembled WGS sequence"/>
</dbReference>
<dbReference type="PANTHER" id="PTHR30290">
    <property type="entry name" value="PERIPLASMIC BINDING COMPONENT OF ABC TRANSPORTER"/>
    <property type="match status" value="1"/>
</dbReference>
<protein>
    <submittedName>
        <fullName evidence="6">ABC transporter substrate-binding protein</fullName>
    </submittedName>
</protein>
<name>A0ABW3P659_9PROT</name>
<dbReference type="PIRSF" id="PIRSF002741">
    <property type="entry name" value="MppA"/>
    <property type="match status" value="1"/>
</dbReference>
<dbReference type="EMBL" id="JBHTLN010000001">
    <property type="protein sequence ID" value="MFD1121734.1"/>
    <property type="molecule type" value="Genomic_DNA"/>
</dbReference>